<name>A0ABX1Y7U1_9BACL</name>
<feature type="domain" description="Cytochrome b/b6 N-terminal region profile" evidence="2">
    <location>
        <begin position="7"/>
        <end position="74"/>
    </location>
</feature>
<dbReference type="InterPro" id="IPR027387">
    <property type="entry name" value="Cytb/b6-like_sf"/>
</dbReference>
<accession>A0ABX1Y7U1</accession>
<dbReference type="EMBL" id="WHOA01000252">
    <property type="protein sequence ID" value="NOU77005.1"/>
    <property type="molecule type" value="Genomic_DNA"/>
</dbReference>
<keyword evidence="4" id="KW-1185">Reference proteome</keyword>
<dbReference type="InterPro" id="IPR016174">
    <property type="entry name" value="Di-haem_cyt_TM"/>
</dbReference>
<dbReference type="Gene3D" id="1.20.810.10">
    <property type="entry name" value="Cytochrome Bc1 Complex, Chain C"/>
    <property type="match status" value="1"/>
</dbReference>
<proteinExistence type="predicted"/>
<dbReference type="InterPro" id="IPR005797">
    <property type="entry name" value="Cyt_b/b6_N"/>
</dbReference>
<organism evidence="3 4">
    <name type="scientific">Paenibacillus phytorum</name>
    <dbReference type="NCBI Taxonomy" id="2654977"/>
    <lineage>
        <taxon>Bacteria</taxon>
        <taxon>Bacillati</taxon>
        <taxon>Bacillota</taxon>
        <taxon>Bacilli</taxon>
        <taxon>Bacillales</taxon>
        <taxon>Paenibacillaceae</taxon>
        <taxon>Paenibacillus</taxon>
    </lineage>
</organism>
<dbReference type="Pfam" id="PF00033">
    <property type="entry name" value="Cytochrome_B"/>
    <property type="match status" value="1"/>
</dbReference>
<evidence type="ECO:0000256" key="1">
    <source>
        <dbReference type="SAM" id="Phobius"/>
    </source>
</evidence>
<sequence>MENQEETMKKQIFRALVVGLIFVFVFYTFEIIQGVYLTMNYVPDIVETYESVDYLQHKVSFGYISSPMWRTIEILGLFLLGIIVFYTGKILRRKK</sequence>
<protein>
    <recommendedName>
        <fullName evidence="2">Cytochrome b/b6 N-terminal region profile domain-containing protein</fullName>
    </recommendedName>
</protein>
<dbReference type="Proteomes" id="UP000616779">
    <property type="component" value="Unassembled WGS sequence"/>
</dbReference>
<evidence type="ECO:0000313" key="3">
    <source>
        <dbReference type="EMBL" id="NOU77005.1"/>
    </source>
</evidence>
<keyword evidence="1" id="KW-1133">Transmembrane helix</keyword>
<keyword evidence="1" id="KW-0812">Transmembrane</keyword>
<evidence type="ECO:0000313" key="4">
    <source>
        <dbReference type="Proteomes" id="UP000616779"/>
    </source>
</evidence>
<evidence type="ECO:0000259" key="2">
    <source>
        <dbReference type="Pfam" id="PF00033"/>
    </source>
</evidence>
<dbReference type="SUPFAM" id="SSF81342">
    <property type="entry name" value="Transmembrane di-heme cytochromes"/>
    <property type="match status" value="1"/>
</dbReference>
<feature type="transmembrane region" description="Helical" evidence="1">
    <location>
        <begin position="12"/>
        <end position="32"/>
    </location>
</feature>
<feature type="transmembrane region" description="Helical" evidence="1">
    <location>
        <begin position="68"/>
        <end position="88"/>
    </location>
</feature>
<gene>
    <name evidence="3" type="ORF">GC098_37555</name>
</gene>
<reference evidence="3 4" key="1">
    <citation type="submission" date="2019-10" db="EMBL/GenBank/DDBJ databases">
        <title>Description of Paenibacillus terrestris sp. nov.</title>
        <authorList>
            <person name="Carlier A."/>
            <person name="Qi S."/>
        </authorList>
    </citation>
    <scope>NUCLEOTIDE SEQUENCE [LARGE SCALE GENOMIC DNA]</scope>
    <source>
        <strain evidence="3 4">LMG 31458</strain>
    </source>
</reference>
<comment type="caution">
    <text evidence="3">The sequence shown here is derived from an EMBL/GenBank/DDBJ whole genome shotgun (WGS) entry which is preliminary data.</text>
</comment>
<keyword evidence="1" id="KW-0472">Membrane</keyword>